<dbReference type="EMBL" id="JAPMOS010000147">
    <property type="protein sequence ID" value="KAJ4454572.1"/>
    <property type="molecule type" value="Genomic_DNA"/>
</dbReference>
<evidence type="ECO:0000313" key="1">
    <source>
        <dbReference type="EMBL" id="KAJ4454572.1"/>
    </source>
</evidence>
<accession>A0ABQ8U5E7</accession>
<dbReference type="Proteomes" id="UP001141327">
    <property type="component" value="Unassembled WGS sequence"/>
</dbReference>
<sequence length="83" mass="8791">MSIGQLSNVDVSTGLVDKQTLLYDASHNAGRIQLQMNQPLLNTIPSQKSNSATTATDASSASTIVLRNASGDTKVNNPLQTLY</sequence>
<comment type="caution">
    <text evidence="1">The sequence shown here is derived from an EMBL/GenBank/DDBJ whole genome shotgun (WGS) entry which is preliminary data.</text>
</comment>
<organism evidence="1 2">
    <name type="scientific">Paratrimastix pyriformis</name>
    <dbReference type="NCBI Taxonomy" id="342808"/>
    <lineage>
        <taxon>Eukaryota</taxon>
        <taxon>Metamonada</taxon>
        <taxon>Preaxostyla</taxon>
        <taxon>Paratrimastigidae</taxon>
        <taxon>Paratrimastix</taxon>
    </lineage>
</organism>
<gene>
    <name evidence="1" type="ORF">PAPYR_10693</name>
</gene>
<reference evidence="1" key="1">
    <citation type="journal article" date="2022" name="bioRxiv">
        <title>Genomics of Preaxostyla Flagellates Illuminates Evolutionary Transitions and the Path Towards Mitochondrial Loss.</title>
        <authorList>
            <person name="Novak L.V.F."/>
            <person name="Treitli S.C."/>
            <person name="Pyrih J."/>
            <person name="Halakuc P."/>
            <person name="Pipaliya S.V."/>
            <person name="Vacek V."/>
            <person name="Brzon O."/>
            <person name="Soukal P."/>
            <person name="Eme L."/>
            <person name="Dacks J.B."/>
            <person name="Karnkowska A."/>
            <person name="Elias M."/>
            <person name="Hampl V."/>
        </authorList>
    </citation>
    <scope>NUCLEOTIDE SEQUENCE</scope>
    <source>
        <strain evidence="1">RCP-MX</strain>
    </source>
</reference>
<protein>
    <submittedName>
        <fullName evidence="1">Uncharacterized protein</fullName>
    </submittedName>
</protein>
<keyword evidence="2" id="KW-1185">Reference proteome</keyword>
<evidence type="ECO:0000313" key="2">
    <source>
        <dbReference type="Proteomes" id="UP001141327"/>
    </source>
</evidence>
<name>A0ABQ8U5E7_9EUKA</name>
<proteinExistence type="predicted"/>